<dbReference type="PANTHER" id="PTHR31207:SF23">
    <property type="entry name" value="DOWNREGULATED IN DIF1 18-RELATED"/>
    <property type="match status" value="1"/>
</dbReference>
<evidence type="ECO:0000259" key="3">
    <source>
        <dbReference type="Pfam" id="PF05617"/>
    </source>
</evidence>
<reference evidence="5" key="1">
    <citation type="submission" date="2025-08" db="UniProtKB">
        <authorList>
            <consortium name="RefSeq"/>
        </authorList>
    </citation>
    <scope>IDENTIFICATION</scope>
    <source>
        <tissue evidence="5">Leaf</tissue>
    </source>
</reference>
<dbReference type="KEGG" id="rarg:115743464"/>
<keyword evidence="1 2" id="KW-0732">Signal</keyword>
<feature type="chain" id="PRO_5047041356" evidence="2">
    <location>
        <begin position="28"/>
        <end position="118"/>
    </location>
</feature>
<keyword evidence="4" id="KW-1185">Reference proteome</keyword>
<gene>
    <name evidence="5" type="primary">LOC115743464</name>
</gene>
<protein>
    <submittedName>
        <fullName evidence="5">Uncharacterized protein LOC115743464</fullName>
    </submittedName>
</protein>
<organism evidence="4 5">
    <name type="scientific">Rhodamnia argentea</name>
    <dbReference type="NCBI Taxonomy" id="178133"/>
    <lineage>
        <taxon>Eukaryota</taxon>
        <taxon>Viridiplantae</taxon>
        <taxon>Streptophyta</taxon>
        <taxon>Embryophyta</taxon>
        <taxon>Tracheophyta</taxon>
        <taxon>Spermatophyta</taxon>
        <taxon>Magnoliopsida</taxon>
        <taxon>eudicotyledons</taxon>
        <taxon>Gunneridae</taxon>
        <taxon>Pentapetalae</taxon>
        <taxon>rosids</taxon>
        <taxon>malvids</taxon>
        <taxon>Myrtales</taxon>
        <taxon>Myrtaceae</taxon>
        <taxon>Myrtoideae</taxon>
        <taxon>Myrteae</taxon>
        <taxon>Australasian group</taxon>
        <taxon>Rhodamnia</taxon>
    </lineage>
</organism>
<dbReference type="InterPro" id="IPR008502">
    <property type="entry name" value="Prolamin-like"/>
</dbReference>
<evidence type="ECO:0000256" key="1">
    <source>
        <dbReference type="ARBA" id="ARBA00022729"/>
    </source>
</evidence>
<name>A0A8B8PH28_9MYRT</name>
<dbReference type="Pfam" id="PF05617">
    <property type="entry name" value="Prolamin_like"/>
    <property type="match status" value="1"/>
</dbReference>
<dbReference type="PANTHER" id="PTHR31207">
    <property type="entry name" value="ECA1 GAMETOGENESIS FAMILY PROTEIN (DUF784)-RELATED-RELATED"/>
    <property type="match status" value="1"/>
</dbReference>
<dbReference type="GeneID" id="115743464"/>
<dbReference type="AlphaFoldDB" id="A0A8B8PH28"/>
<dbReference type="RefSeq" id="XP_030534111.2">
    <property type="nucleotide sequence ID" value="XM_030678251.2"/>
</dbReference>
<evidence type="ECO:0000313" key="5">
    <source>
        <dbReference type="RefSeq" id="XP_030534111.2"/>
    </source>
</evidence>
<evidence type="ECO:0000256" key="2">
    <source>
        <dbReference type="SAM" id="SignalP"/>
    </source>
</evidence>
<feature type="signal peptide" evidence="2">
    <location>
        <begin position="1"/>
        <end position="27"/>
    </location>
</feature>
<evidence type="ECO:0000313" key="4">
    <source>
        <dbReference type="Proteomes" id="UP000827889"/>
    </source>
</evidence>
<proteinExistence type="predicted"/>
<dbReference type="InterPro" id="IPR040220">
    <property type="entry name" value="DD11"/>
</dbReference>
<dbReference type="Proteomes" id="UP000827889">
    <property type="component" value="Chromosome 4"/>
</dbReference>
<accession>A0A8B8PH28</accession>
<feature type="domain" description="Prolamin-like" evidence="3">
    <location>
        <begin position="31"/>
        <end position="102"/>
    </location>
</feature>
<sequence>MAMLKNLSAIMILVVVTVALLPRATFAGNPDCAKGMTTDCGNHLFQIVVYANTSAPTNECCRELVKAGKACNDQFVKLILSTHKPPKGTSSDLYKRSNDMWNNRVAATNSVSPPKPSH</sequence>